<dbReference type="InParanoid" id="A7SKP7"/>
<dbReference type="PANTHER" id="PTHR47018">
    <property type="entry name" value="CXC DOMAIN-CONTAINING PROTEIN-RELATED"/>
    <property type="match status" value="1"/>
</dbReference>
<reference evidence="1 2" key="1">
    <citation type="journal article" date="2007" name="Science">
        <title>Sea anemone genome reveals ancestral eumetazoan gene repertoire and genomic organization.</title>
        <authorList>
            <person name="Putnam N.H."/>
            <person name="Srivastava M."/>
            <person name="Hellsten U."/>
            <person name="Dirks B."/>
            <person name="Chapman J."/>
            <person name="Salamov A."/>
            <person name="Terry A."/>
            <person name="Shapiro H."/>
            <person name="Lindquist E."/>
            <person name="Kapitonov V.V."/>
            <person name="Jurka J."/>
            <person name="Genikhovich G."/>
            <person name="Grigoriev I.V."/>
            <person name="Lucas S.M."/>
            <person name="Steele R.E."/>
            <person name="Finnerty J.R."/>
            <person name="Technau U."/>
            <person name="Martindale M.Q."/>
            <person name="Rokhsar D.S."/>
        </authorList>
    </citation>
    <scope>NUCLEOTIDE SEQUENCE [LARGE SCALE GENOMIC DNA]</scope>
    <source>
        <strain evidence="2">CH2 X CH6</strain>
    </source>
</reference>
<dbReference type="EMBL" id="DS469690">
    <property type="protein sequence ID" value="EDO35715.1"/>
    <property type="molecule type" value="Genomic_DNA"/>
</dbReference>
<dbReference type="Proteomes" id="UP000001593">
    <property type="component" value="Unassembled WGS sequence"/>
</dbReference>
<keyword evidence="2" id="KW-1185">Reference proteome</keyword>
<evidence type="ECO:0000313" key="2">
    <source>
        <dbReference type="Proteomes" id="UP000001593"/>
    </source>
</evidence>
<dbReference type="eggNOG" id="ENOG502QUFX">
    <property type="taxonomic scope" value="Eukaryota"/>
</dbReference>
<accession>A7SKP7</accession>
<sequence>MDDNVTDWSLCVICQQPGKEKLQCPADSTREDKGAGYKTLGDNLERFAELDCLPISLSRLNDGDGFALTLLKNTARFHHSCCNRYNSTKLKRAQKRKAENNDEFEEIRKLTRSSTTSYTKDTPPSCNICGLDSPTTLYRIESLEAQYHSTCKTLLERKAKYAMREAVPENKRHQRLEGIALGEVVSYIEENRNSGEISTFKLADLGKLYTRYLEQLDVLPELEHYNNGRDVYLAFRKDVGEVLQKAHKEDKDEEGIHLAKAATIIRNEIIEHKYSFDGSFDENCQRRSVPPSLVSFLKRILHGKSSNDVESRGQAVLAIAQLMRFNTYVGRREGDDIKRERRNKSRESSLPIFVGVAVHAKTRSRDLVETLNKLGISISYERVLSISTQLGNEVCRRYHEQGAVCPPNLRIGLFTTSAVDKIDHNPSSTKAKDSFHGTCISLFQHPSAVLPGTVQAPIRMNNDSSDKSVVRELPASYTDVTAVDGTSSRMQPTASRVPLKSNEEDYRRGIADEYSWLEHTCAKVDSDSALDGSAQVSWAPYHSHQPSSEPLLSAVITALLLLFPDQAKSVAMIKHSMSVIRLSIEKINPGQIPVIAFDQPLNAVAKEVQWKWPSLYGEEKYVADTGDILPFEEWCEQQRSAIPQFQYWYTALQLELILLVFLKSLRLSDFAIYVPWFFALNHKAFTQGFFTVNKTNRRFSSIAVDQAHEQNNAVVKGDGGAVGLTENAGALRRWMLSGPEMARLINEFERMLMGTESNSEMRNHHEDEVSYQRAFQKNVKSLTNVLEKYGNPFEDSSRNLSALDTKVVAGEEGVIRMRMMEELGKKQCETFISERLEEQIKPLKDPISRNKLAFFERSSKKRKKSKGQQQLSSMKSDCSLFSRLFIACQTRDGDLEEFFEHENQACPPSISEQGNLRLPRQKSELTTCLEDLTEPTRTAPANPDVIIFDGAVIVNMIKPSPEDKTRHSFSKQNGSILCGMREKCIVSSFRQWILSSIPIEEVTRITPCSHEEADTRMFLHVAHALSSGSTRVVLRTVDTDVLVIAVAYFQKLQMLSQASVGLLVAFGTGAYLRDIAAHEVTGSFTGNVAALLTFHAFTGCDTVSCFYGKGKKKALETWHIYPEIIPVFAAIANAPSEMLDEWMPILERFVILLYDRTSSASSVNDARKELFTRKSRRFPMHRLENKSQELVTQFH</sequence>
<dbReference type="OMA" id="SISMICH"/>
<dbReference type="HOGENOM" id="CLU_003855_0_0_1"/>
<dbReference type="AlphaFoldDB" id="A7SKP7"/>
<evidence type="ECO:0000313" key="1">
    <source>
        <dbReference type="EMBL" id="EDO35715.1"/>
    </source>
</evidence>
<dbReference type="PhylomeDB" id="A7SKP7"/>
<proteinExistence type="predicted"/>
<gene>
    <name evidence="1" type="ORF">NEMVEDRAFT_v1g213779</name>
</gene>
<organism evidence="1 2">
    <name type="scientific">Nematostella vectensis</name>
    <name type="common">Starlet sea anemone</name>
    <dbReference type="NCBI Taxonomy" id="45351"/>
    <lineage>
        <taxon>Eukaryota</taxon>
        <taxon>Metazoa</taxon>
        <taxon>Cnidaria</taxon>
        <taxon>Anthozoa</taxon>
        <taxon>Hexacorallia</taxon>
        <taxon>Actiniaria</taxon>
        <taxon>Edwardsiidae</taxon>
        <taxon>Nematostella</taxon>
    </lineage>
</organism>
<name>A7SKP7_NEMVE</name>
<dbReference type="PANTHER" id="PTHR47018:SF1">
    <property type="entry name" value="TESMIN_TSO1-LIKE CXC DOMAIN-CONTAINING PROTEIN"/>
    <property type="match status" value="1"/>
</dbReference>
<protein>
    <submittedName>
        <fullName evidence="1">Uncharacterized protein</fullName>
    </submittedName>
</protein>